<dbReference type="OrthoDB" id="3366604at2"/>
<evidence type="ECO:0000313" key="4">
    <source>
        <dbReference type="EMBL" id="RVU22392.1"/>
    </source>
</evidence>
<dbReference type="SUPFAM" id="SSF51556">
    <property type="entry name" value="Metallo-dependent hydrolases"/>
    <property type="match status" value="1"/>
</dbReference>
<comment type="caution">
    <text evidence="4">The sequence shown here is derived from an EMBL/GenBank/DDBJ whole genome shotgun (WGS) entry which is preliminary data.</text>
</comment>
<proteinExistence type="predicted"/>
<dbReference type="GO" id="GO:0019239">
    <property type="term" value="F:deaminase activity"/>
    <property type="evidence" value="ECO:0007669"/>
    <property type="project" value="UniProtKB-ARBA"/>
</dbReference>
<feature type="domain" description="Amidohydrolase 3" evidence="3">
    <location>
        <begin position="40"/>
        <end position="405"/>
    </location>
</feature>
<dbReference type="FunFam" id="3.20.20.140:FF:000019">
    <property type="entry name" value="Cytosine deaminase"/>
    <property type="match status" value="1"/>
</dbReference>
<evidence type="ECO:0000259" key="3">
    <source>
        <dbReference type="Pfam" id="PF07969"/>
    </source>
</evidence>
<reference evidence="4 5" key="1">
    <citation type="submission" date="2019-01" db="EMBL/GenBank/DDBJ databases">
        <title>Genome sequences of Streptomyces and Rhizobium isolates collected from root and soil.</title>
        <authorList>
            <person name="Chhettri S."/>
            <person name="Sevigny J.L."/>
            <person name="Sen A."/>
            <person name="Ennis N."/>
            <person name="Tisa L."/>
        </authorList>
    </citation>
    <scope>NUCLEOTIDE SEQUENCE [LARGE SCALE GENOMIC DNA]</scope>
    <source>
        <strain evidence="4 5">San01</strain>
    </source>
</reference>
<keyword evidence="5" id="KW-1185">Reference proteome</keyword>
<dbReference type="RefSeq" id="WP_127830262.1">
    <property type="nucleotide sequence ID" value="NZ_RZYA01000011.1"/>
</dbReference>
<dbReference type="GO" id="GO:0046872">
    <property type="term" value="F:metal ion binding"/>
    <property type="evidence" value="ECO:0007669"/>
    <property type="project" value="UniProtKB-KW"/>
</dbReference>
<evidence type="ECO:0000256" key="1">
    <source>
        <dbReference type="ARBA" id="ARBA00022723"/>
    </source>
</evidence>
<evidence type="ECO:0000256" key="2">
    <source>
        <dbReference type="ARBA" id="ARBA00022801"/>
    </source>
</evidence>
<dbReference type="Pfam" id="PF07969">
    <property type="entry name" value="Amidohydro_3"/>
    <property type="match status" value="1"/>
</dbReference>
<gene>
    <name evidence="4" type="ORF">EOT10_23475</name>
</gene>
<evidence type="ECO:0000313" key="5">
    <source>
        <dbReference type="Proteomes" id="UP000283128"/>
    </source>
</evidence>
<organism evidence="4 5">
    <name type="scientific">Streptomyces antnestii</name>
    <dbReference type="NCBI Taxonomy" id="2494256"/>
    <lineage>
        <taxon>Bacteria</taxon>
        <taxon>Bacillati</taxon>
        <taxon>Actinomycetota</taxon>
        <taxon>Actinomycetes</taxon>
        <taxon>Kitasatosporales</taxon>
        <taxon>Streptomycetaceae</taxon>
        <taxon>Streptomyces</taxon>
    </lineage>
</organism>
<dbReference type="AlphaFoldDB" id="A0A3S2VE48"/>
<dbReference type="CDD" id="cd01293">
    <property type="entry name" value="Bact_CD"/>
    <property type="match status" value="1"/>
</dbReference>
<accession>A0A3S2VE48</accession>
<protein>
    <submittedName>
        <fullName evidence="4">N-acyl-D-amino-acid deacylase</fullName>
    </submittedName>
</protein>
<dbReference type="Gene3D" id="2.30.40.10">
    <property type="entry name" value="Urease, subunit C, domain 1"/>
    <property type="match status" value="1"/>
</dbReference>
<dbReference type="PANTHER" id="PTHR32027">
    <property type="entry name" value="CYTOSINE DEAMINASE"/>
    <property type="match status" value="1"/>
</dbReference>
<sequence length="416" mass="44323">MTQLILRQARVEQSPSVSDVVIDGGRVRAVGDASGLDADEVIDCAGRVVLPGFVEPHLHLDKALLDSVRPNPDGTLAGAIAVTGELKAAFTYDDVRARARRVLEAAVLNGTTVIRAHPDVDPIAGLLGVEVLLELREEYREVVDLQIVAFPQEGVLRSPGTEKLLVKALAAGADVIGGCTYNEATLDDCHRHVRLVLDLAARHGVPADLHADFADDATDPRYALAEFIAGETARRGLGGRVTLGHMTSLGGRAPEDRARAMAALADAGVAVVPLPATDLHLSGRRDTHAVRRGIAPVRELWDHGVLAACSSNNIRNAFTPFGRADPLDTALLLAQTGHLSGPADLHRVLRMVTHDAARVVGIADDYGVRPGARADLVVLDTQIYDDIVLDRPERAQVVKAGKVVARTSRTSELLIH</sequence>
<name>A0A3S2VE48_9ACTN</name>
<dbReference type="PANTHER" id="PTHR32027:SF9">
    <property type="entry name" value="BLL3847 PROTEIN"/>
    <property type="match status" value="1"/>
</dbReference>
<dbReference type="InterPro" id="IPR032466">
    <property type="entry name" value="Metal_Hydrolase"/>
</dbReference>
<keyword evidence="1" id="KW-0479">Metal-binding</keyword>
<dbReference type="Proteomes" id="UP000283128">
    <property type="component" value="Unassembled WGS sequence"/>
</dbReference>
<dbReference type="GO" id="GO:0016814">
    <property type="term" value="F:hydrolase activity, acting on carbon-nitrogen (but not peptide) bonds, in cyclic amidines"/>
    <property type="evidence" value="ECO:0007669"/>
    <property type="project" value="TreeGrafter"/>
</dbReference>
<dbReference type="SUPFAM" id="SSF51338">
    <property type="entry name" value="Composite domain of metallo-dependent hydrolases"/>
    <property type="match status" value="1"/>
</dbReference>
<dbReference type="InterPro" id="IPR013108">
    <property type="entry name" value="Amidohydro_3"/>
</dbReference>
<keyword evidence="2" id="KW-0378">Hydrolase</keyword>
<dbReference type="InterPro" id="IPR052349">
    <property type="entry name" value="Metallo-hydrolase_Enzymes"/>
</dbReference>
<dbReference type="InterPro" id="IPR011059">
    <property type="entry name" value="Metal-dep_hydrolase_composite"/>
</dbReference>
<dbReference type="EMBL" id="RZYA01000011">
    <property type="protein sequence ID" value="RVU22392.1"/>
    <property type="molecule type" value="Genomic_DNA"/>
</dbReference>
<dbReference type="Gene3D" id="3.20.20.140">
    <property type="entry name" value="Metal-dependent hydrolases"/>
    <property type="match status" value="1"/>
</dbReference>